<name>A0A9D1QDZ6_9BACT</name>
<dbReference type="PANTHER" id="PTHR30469:SF15">
    <property type="entry name" value="HLYD FAMILY OF SECRETION PROTEINS"/>
    <property type="match status" value="1"/>
</dbReference>
<dbReference type="Gene3D" id="1.10.287.470">
    <property type="entry name" value="Helix hairpin bin"/>
    <property type="match status" value="1"/>
</dbReference>
<evidence type="ECO:0000313" key="5">
    <source>
        <dbReference type="Proteomes" id="UP000823926"/>
    </source>
</evidence>
<dbReference type="EMBL" id="DXHL01000028">
    <property type="protein sequence ID" value="HIW11046.1"/>
    <property type="molecule type" value="Genomic_DNA"/>
</dbReference>
<sequence>MKTIDRWWIPLAALVLSGCSGERSESPYVPSVCLTQPVALGDETTRTYSGVVSAAHEVNLGFKTAGQLARIHVTEGDYVRRGQLLAELDDADYRLAVEALQIQYDQLQDEVERTKRLFEQRSVSANDYEKAQAGLRQLGVQLQVNRNKLDYTKLYAPTDGYVQQVNFSPAEMVNTGTALLSLLDVSRMEVEVDIPAGEYLQRDRFTHFTCRAAGVEGEVPMRLSGILPKADGNQLYHLTLAFAAQLDRQLTAGMNVEVRITSTDTVSRRRLAIPLKALFLAGDVPCVWVLGADSTVHRRAVVLDNTDARGRAVVIDGLNAEEQIVRAGVSALDEGMKVRVVAEPSQTNVGGLL</sequence>
<dbReference type="GO" id="GO:0015562">
    <property type="term" value="F:efflux transmembrane transporter activity"/>
    <property type="evidence" value="ECO:0007669"/>
    <property type="project" value="TreeGrafter"/>
</dbReference>
<accession>A0A9D1QDZ6</accession>
<dbReference type="GO" id="GO:1990281">
    <property type="term" value="C:efflux pump complex"/>
    <property type="evidence" value="ECO:0007669"/>
    <property type="project" value="TreeGrafter"/>
</dbReference>
<evidence type="ECO:0000256" key="2">
    <source>
        <dbReference type="SAM" id="Coils"/>
    </source>
</evidence>
<feature type="domain" description="Multidrug resistance protein MdtA-like barrel-sandwich hybrid" evidence="3">
    <location>
        <begin position="58"/>
        <end position="179"/>
    </location>
</feature>
<dbReference type="InterPro" id="IPR058625">
    <property type="entry name" value="MdtA-like_BSH"/>
</dbReference>
<reference evidence="4" key="2">
    <citation type="submission" date="2021-04" db="EMBL/GenBank/DDBJ databases">
        <authorList>
            <person name="Gilroy R."/>
        </authorList>
    </citation>
    <scope>NUCLEOTIDE SEQUENCE</scope>
    <source>
        <strain evidence="4">ChiBcec15-1070</strain>
    </source>
</reference>
<dbReference type="Gene3D" id="2.40.420.20">
    <property type="match status" value="1"/>
</dbReference>
<dbReference type="InterPro" id="IPR006143">
    <property type="entry name" value="RND_pump_MFP"/>
</dbReference>
<dbReference type="PANTHER" id="PTHR30469">
    <property type="entry name" value="MULTIDRUG RESISTANCE PROTEIN MDTA"/>
    <property type="match status" value="1"/>
</dbReference>
<comment type="similarity">
    <text evidence="1">Belongs to the membrane fusion protein (MFP) (TC 8.A.1) family.</text>
</comment>
<protein>
    <submittedName>
        <fullName evidence="4">Efflux RND transporter periplasmic adaptor subunit</fullName>
    </submittedName>
</protein>
<dbReference type="Gene3D" id="2.40.30.170">
    <property type="match status" value="1"/>
</dbReference>
<dbReference type="SUPFAM" id="SSF111369">
    <property type="entry name" value="HlyD-like secretion proteins"/>
    <property type="match status" value="1"/>
</dbReference>
<dbReference type="Gene3D" id="2.40.50.100">
    <property type="match status" value="1"/>
</dbReference>
<evidence type="ECO:0000259" key="3">
    <source>
        <dbReference type="Pfam" id="PF25917"/>
    </source>
</evidence>
<organism evidence="4 5">
    <name type="scientific">Candidatus Rikenella faecigallinarum</name>
    <dbReference type="NCBI Taxonomy" id="2838745"/>
    <lineage>
        <taxon>Bacteria</taxon>
        <taxon>Pseudomonadati</taxon>
        <taxon>Bacteroidota</taxon>
        <taxon>Bacteroidia</taxon>
        <taxon>Bacteroidales</taxon>
        <taxon>Rikenellaceae</taxon>
        <taxon>Rikenella</taxon>
    </lineage>
</organism>
<comment type="caution">
    <text evidence="4">The sequence shown here is derived from an EMBL/GenBank/DDBJ whole genome shotgun (WGS) entry which is preliminary data.</text>
</comment>
<dbReference type="NCBIfam" id="TIGR01730">
    <property type="entry name" value="RND_mfp"/>
    <property type="match status" value="1"/>
</dbReference>
<dbReference type="Pfam" id="PF25917">
    <property type="entry name" value="BSH_RND"/>
    <property type="match status" value="1"/>
</dbReference>
<dbReference type="AlphaFoldDB" id="A0A9D1QDZ6"/>
<dbReference type="Proteomes" id="UP000823926">
    <property type="component" value="Unassembled WGS sequence"/>
</dbReference>
<keyword evidence="2" id="KW-0175">Coiled coil</keyword>
<reference evidence="4" key="1">
    <citation type="journal article" date="2021" name="PeerJ">
        <title>Extensive microbial diversity within the chicken gut microbiome revealed by metagenomics and culture.</title>
        <authorList>
            <person name="Gilroy R."/>
            <person name="Ravi A."/>
            <person name="Getino M."/>
            <person name="Pursley I."/>
            <person name="Horton D.L."/>
            <person name="Alikhan N.F."/>
            <person name="Baker D."/>
            <person name="Gharbi K."/>
            <person name="Hall N."/>
            <person name="Watson M."/>
            <person name="Adriaenssens E.M."/>
            <person name="Foster-Nyarko E."/>
            <person name="Jarju S."/>
            <person name="Secka A."/>
            <person name="Antonio M."/>
            <person name="Oren A."/>
            <person name="Chaudhuri R.R."/>
            <person name="La Ragione R."/>
            <person name="Hildebrand F."/>
            <person name="Pallen M.J."/>
        </authorList>
    </citation>
    <scope>NUCLEOTIDE SEQUENCE</scope>
    <source>
        <strain evidence="4">ChiBcec15-1070</strain>
    </source>
</reference>
<evidence type="ECO:0000256" key="1">
    <source>
        <dbReference type="ARBA" id="ARBA00009477"/>
    </source>
</evidence>
<feature type="coiled-coil region" evidence="2">
    <location>
        <begin position="90"/>
        <end position="117"/>
    </location>
</feature>
<gene>
    <name evidence="4" type="ORF">H9888_06045</name>
</gene>
<proteinExistence type="inferred from homology"/>
<evidence type="ECO:0000313" key="4">
    <source>
        <dbReference type="EMBL" id="HIW11046.1"/>
    </source>
</evidence>
<dbReference type="PROSITE" id="PS51257">
    <property type="entry name" value="PROKAR_LIPOPROTEIN"/>
    <property type="match status" value="1"/>
</dbReference>